<dbReference type="KEGG" id="euz:DVS28_b0468"/>
<dbReference type="AlphaFoldDB" id="A0A346Y6W1"/>
<dbReference type="Proteomes" id="UP000264006">
    <property type="component" value="Plasmid pEDY32-46I"/>
</dbReference>
<dbReference type="GO" id="GO:0003700">
    <property type="term" value="F:DNA-binding transcription factor activity"/>
    <property type="evidence" value="ECO:0007669"/>
    <property type="project" value="InterPro"/>
</dbReference>
<dbReference type="InterPro" id="IPR013325">
    <property type="entry name" value="RNA_pol_sigma_r2"/>
</dbReference>
<sequence length="747" mass="81036">MKNDDIQDWTQQVVGDALAVAAIERASAKADTSPEIRRIADTVIGNDRISDPADADLGDLDGINGHLRGDRFDVTTVGLRAGAAIDEYAALIIGDTISASDRQRLRRHAVVSCLTSVTDHALLRASARWWLAVRAAVDATPEQQRTRFADIELNEAVTSIFALGAGPLANKRARVWRHGATTEWDDLLQAARLGMMIALDSYDPNQAPLSSHAHFRMLDQVRDEVWSNEHPHLTRAAFKAKRAILKTAERVENETGLHPHDETLHGLVVDRLARRPKPILVNKQAVAQVLMPTSTVSLNATAGGDDGDEYLDLTADTAAGPVEVVEYLDTLAKVDEIMTKVLDPELRDILQRNHGLGGYEPQDLSTIGQTYDRSRTWAGGQRNRALSIMRHPVLRREIEGALADPSHLTDGTPILADAKSARLSERQAYVARWLLGHGGPPESGTPQQRIDKVADRMKISSEEVKWIAMTVKMVMTGKIPPTDALYAPATKAATGAYQRVRDMADEVRGIHAEQQARAERARAAAATATGDAADVARKDAADAANTANIARIAASACEDAADTLVDIIERLEEWAAGEETAYRHGRARLVFEPVAIMEAAFAAALQAKQASAQTARAAGTDAAAVAAAVEAIQPVDIPEPPKRRRSRRPATKAKRKKRTVVKTDDKGCSVIEDGVKCGEEHSAMGWCKRHHSRWYRTGTPTGIESERADCTKDGCTGKWAKGGLCNAHWKVAKAQREAARAAKKAAA</sequence>
<keyword evidence="2" id="KW-0614">Plasmid</keyword>
<feature type="compositionally biased region" description="Basic residues" evidence="1">
    <location>
        <begin position="642"/>
        <end position="659"/>
    </location>
</feature>
<feature type="region of interest" description="Disordered" evidence="1">
    <location>
        <begin position="636"/>
        <end position="659"/>
    </location>
</feature>
<protein>
    <submittedName>
        <fullName evidence="2">Uncharacterized protein</fullName>
    </submittedName>
</protein>
<evidence type="ECO:0000256" key="1">
    <source>
        <dbReference type="SAM" id="MobiDB-lite"/>
    </source>
</evidence>
<gene>
    <name evidence="2" type="ORF">DVS28_b0468</name>
</gene>
<geneLocation type="plasmid" evidence="3">
    <name>pedy32-46i</name>
</geneLocation>
<dbReference type="RefSeq" id="WP_114594781.1">
    <property type="nucleotide sequence ID" value="NZ_CP031166.1"/>
</dbReference>
<dbReference type="GO" id="GO:0006352">
    <property type="term" value="P:DNA-templated transcription initiation"/>
    <property type="evidence" value="ECO:0007669"/>
    <property type="project" value="InterPro"/>
</dbReference>
<accession>A0A346Y6W1</accession>
<dbReference type="InterPro" id="IPR050239">
    <property type="entry name" value="Sigma-70_RNA_pol_init_factors"/>
</dbReference>
<dbReference type="EMBL" id="CP031166">
    <property type="protein sequence ID" value="AXV10208.1"/>
    <property type="molecule type" value="Genomic_DNA"/>
</dbReference>
<dbReference type="PANTHER" id="PTHR30603">
    <property type="entry name" value="RNA POLYMERASE SIGMA FACTOR RPO"/>
    <property type="match status" value="1"/>
</dbReference>
<dbReference type="InterPro" id="IPR013324">
    <property type="entry name" value="RNA_pol_sigma_r3/r4-like"/>
</dbReference>
<evidence type="ECO:0000313" key="2">
    <source>
        <dbReference type="EMBL" id="AXV10208.1"/>
    </source>
</evidence>
<name>A0A346Y6W1_9ACTN</name>
<dbReference type="OrthoDB" id="4314991at2"/>
<reference evidence="2 3" key="1">
    <citation type="submission" date="2018-09" db="EMBL/GenBank/DDBJ databases">
        <title>Complete genome sequence of Euzebya sp. DY32-46 isolated from seawater of Pacific Ocean.</title>
        <authorList>
            <person name="Xu L."/>
            <person name="Wu Y.-H."/>
            <person name="Xu X.-W."/>
        </authorList>
    </citation>
    <scope>NUCLEOTIDE SEQUENCE [LARGE SCALE GENOMIC DNA]</scope>
    <source>
        <strain evidence="2 3">DY32-46</strain>
        <plasmid evidence="3">pedy32-46i</plasmid>
    </source>
</reference>
<proteinExistence type="predicted"/>
<dbReference type="SUPFAM" id="SSF88946">
    <property type="entry name" value="Sigma2 domain of RNA polymerase sigma factors"/>
    <property type="match status" value="1"/>
</dbReference>
<organism evidence="2 3">
    <name type="scientific">Euzebya pacifica</name>
    <dbReference type="NCBI Taxonomy" id="1608957"/>
    <lineage>
        <taxon>Bacteria</taxon>
        <taxon>Bacillati</taxon>
        <taxon>Actinomycetota</taxon>
        <taxon>Nitriliruptoria</taxon>
        <taxon>Euzebyales</taxon>
    </lineage>
</organism>
<keyword evidence="3" id="KW-1185">Reference proteome</keyword>
<dbReference type="SUPFAM" id="SSF88659">
    <property type="entry name" value="Sigma3 and sigma4 domains of RNA polymerase sigma factors"/>
    <property type="match status" value="1"/>
</dbReference>
<evidence type="ECO:0000313" key="3">
    <source>
        <dbReference type="Proteomes" id="UP000264006"/>
    </source>
</evidence>
<dbReference type="PANTHER" id="PTHR30603:SF47">
    <property type="entry name" value="RNA POLYMERASE SIGMA FACTOR SIGD, CHLOROPLASTIC"/>
    <property type="match status" value="1"/>
</dbReference>